<evidence type="ECO:0000259" key="3">
    <source>
        <dbReference type="SMART" id="SM00862"/>
    </source>
</evidence>
<dbReference type="Gene3D" id="1.10.10.10">
    <property type="entry name" value="Winged helix-like DNA-binding domain superfamily/Winged helix DNA-binding domain"/>
    <property type="match status" value="1"/>
</dbReference>
<dbReference type="InterPro" id="IPR027417">
    <property type="entry name" value="P-loop_NTPase"/>
</dbReference>
<dbReference type="GO" id="GO:0000160">
    <property type="term" value="P:phosphorelay signal transduction system"/>
    <property type="evidence" value="ECO:0007669"/>
    <property type="project" value="InterPro"/>
</dbReference>
<dbReference type="EMBL" id="JANYMP010000008">
    <property type="protein sequence ID" value="MCS7478914.1"/>
    <property type="molecule type" value="Genomic_DNA"/>
</dbReference>
<keyword evidence="5" id="KW-1185">Reference proteome</keyword>
<dbReference type="SUPFAM" id="SSF48452">
    <property type="entry name" value="TPR-like"/>
    <property type="match status" value="2"/>
</dbReference>
<evidence type="ECO:0000256" key="1">
    <source>
        <dbReference type="ARBA" id="ARBA00023125"/>
    </source>
</evidence>
<accession>A0A9X2VMM0</accession>
<keyword evidence="1" id="KW-0238">DNA-binding</keyword>
<dbReference type="SMART" id="SM00862">
    <property type="entry name" value="Trans_reg_C"/>
    <property type="match status" value="1"/>
</dbReference>
<dbReference type="AlphaFoldDB" id="A0A9X2VMM0"/>
<evidence type="ECO:0000259" key="2">
    <source>
        <dbReference type="SMART" id="SM00382"/>
    </source>
</evidence>
<dbReference type="RefSeq" id="WP_259624413.1">
    <property type="nucleotide sequence ID" value="NZ_JANYMP010000008.1"/>
</dbReference>
<dbReference type="Proteomes" id="UP001141259">
    <property type="component" value="Unassembled WGS sequence"/>
</dbReference>
<reference evidence="4" key="1">
    <citation type="submission" date="2022-08" db="EMBL/GenBank/DDBJ databases">
        <authorList>
            <person name="Tistechok S."/>
            <person name="Samborskyy M."/>
            <person name="Roman I."/>
        </authorList>
    </citation>
    <scope>NUCLEOTIDE SEQUENCE</scope>
    <source>
        <strain evidence="4">DSM 103496</strain>
    </source>
</reference>
<sequence length="913" mass="96884">MRVEVKIVGKPEIVVDGRRVEVVGDRLAAFVTALAMDADQPVPMATLIERMWPAGPPASPERAVRAVVLRLRHLLGVPDLVTTEPSGYRLRVPREDVDALVDRDPAPADPGPPVPAQLPADLPDFVGRREQVAELAGATAPVLVISGPPGIGKTALAVRAAHRLRSRFPDGSLYGDLRAYAPGEPVAPERVLSRFLRALGTPPDAIPVRLDDQVRAYRAALEGRRVLVLLDNATEAVLGPLRPEAPGCVALVTSRHDLSAAPGVHQVELGGLADAEARDLLGGMIGEELAAEAPAAVDELVRLCARLPLALRIAGANLVGRYADDVADYAAELRDTDRLAALSVDGDVAVRRAFDLSYRVLPVDAQRLFRRLGHVPGPDFGVATASAVLGADARGLLDVLVGASLVRHSTPGRYLLHDLLRLYAAGMAEPDPLGGLLDHLLGATLAAGRALNPEFHRVALPAGVPVVEEPEDALAWFDAERATLVATAVRAAGFGRPEVAWLLTDLARGYFYFHGHLSDWLTASEAALEAAASDRYGEFVARRGLALAHWRGGGLALAVDEFTKALHLAREVGTPLDVGAVLSNYAIVNWDLGSLDAAAAALRESLELKRAEDPVQQAPTLFNLAGVHIDLGPLDRSMEHVLEVLRISSENDLAYGVAFSTAHVGDTHYLVGNLPLAEQHLAAALASHETVDVGLVFRAGGVDSMANVELDLGRPAAALRRALHGLDLATRAADSKGEVDSRNTLGRVHRVLGDLPAAIGHHRAALGTSARTGYRRGQVDAHLGLATGHRLLGDLDTALRHVEDSDEAARSGQLHVRRTRVLVEFAAIRLARGEVAEALEQGGAALDLSRRTGRRIGEAHALTWLGRTRLAMGEDRMAAGCWRAALEVLEELGAPDAAEVRALLGADEPSATP</sequence>
<dbReference type="Gene3D" id="3.40.50.300">
    <property type="entry name" value="P-loop containing nucleotide triphosphate hydrolases"/>
    <property type="match status" value="1"/>
</dbReference>
<gene>
    <name evidence="4" type="ORF">NZH93_18800</name>
</gene>
<name>A0A9X2VMM0_9PSEU</name>
<protein>
    <recommendedName>
        <fullName evidence="6">DNA-binding SARP family transcriptional activator</fullName>
    </recommendedName>
</protein>
<organism evidence="4 5">
    <name type="scientific">Umezawaea endophytica</name>
    <dbReference type="NCBI Taxonomy" id="1654476"/>
    <lineage>
        <taxon>Bacteria</taxon>
        <taxon>Bacillati</taxon>
        <taxon>Actinomycetota</taxon>
        <taxon>Actinomycetes</taxon>
        <taxon>Pseudonocardiales</taxon>
        <taxon>Pseudonocardiaceae</taxon>
        <taxon>Umezawaea</taxon>
    </lineage>
</organism>
<dbReference type="PANTHER" id="PTHR47691">
    <property type="entry name" value="REGULATOR-RELATED"/>
    <property type="match status" value="1"/>
</dbReference>
<dbReference type="SMART" id="SM00028">
    <property type="entry name" value="TPR"/>
    <property type="match status" value="6"/>
</dbReference>
<dbReference type="InterPro" id="IPR036388">
    <property type="entry name" value="WH-like_DNA-bd_sf"/>
</dbReference>
<dbReference type="GO" id="GO:0006355">
    <property type="term" value="P:regulation of DNA-templated transcription"/>
    <property type="evidence" value="ECO:0007669"/>
    <property type="project" value="InterPro"/>
</dbReference>
<dbReference type="InterPro" id="IPR001867">
    <property type="entry name" value="OmpR/PhoB-type_DNA-bd"/>
</dbReference>
<dbReference type="SMART" id="SM00382">
    <property type="entry name" value="AAA"/>
    <property type="match status" value="1"/>
</dbReference>
<dbReference type="InterPro" id="IPR016032">
    <property type="entry name" value="Sig_transdc_resp-reg_C-effctor"/>
</dbReference>
<dbReference type="InterPro" id="IPR011990">
    <property type="entry name" value="TPR-like_helical_dom_sf"/>
</dbReference>
<evidence type="ECO:0008006" key="6">
    <source>
        <dbReference type="Google" id="ProtNLM"/>
    </source>
</evidence>
<dbReference type="GO" id="GO:0003677">
    <property type="term" value="F:DNA binding"/>
    <property type="evidence" value="ECO:0007669"/>
    <property type="project" value="UniProtKB-KW"/>
</dbReference>
<evidence type="ECO:0000313" key="5">
    <source>
        <dbReference type="Proteomes" id="UP001141259"/>
    </source>
</evidence>
<feature type="domain" description="AAA+ ATPase" evidence="2">
    <location>
        <begin position="139"/>
        <end position="291"/>
    </location>
</feature>
<dbReference type="InterPro" id="IPR003593">
    <property type="entry name" value="AAA+_ATPase"/>
</dbReference>
<dbReference type="InterPro" id="IPR019734">
    <property type="entry name" value="TPR_rpt"/>
</dbReference>
<proteinExistence type="predicted"/>
<comment type="caution">
    <text evidence="4">The sequence shown here is derived from an EMBL/GenBank/DDBJ whole genome shotgun (WGS) entry which is preliminary data.</text>
</comment>
<dbReference type="Gene3D" id="1.25.40.10">
    <property type="entry name" value="Tetratricopeptide repeat domain"/>
    <property type="match status" value="2"/>
</dbReference>
<dbReference type="PRINTS" id="PR00364">
    <property type="entry name" value="DISEASERSIST"/>
</dbReference>
<evidence type="ECO:0000313" key="4">
    <source>
        <dbReference type="EMBL" id="MCS7478914.1"/>
    </source>
</evidence>
<dbReference type="PANTHER" id="PTHR47691:SF3">
    <property type="entry name" value="HTH-TYPE TRANSCRIPTIONAL REGULATOR RV0890C-RELATED"/>
    <property type="match status" value="1"/>
</dbReference>
<dbReference type="SUPFAM" id="SSF52540">
    <property type="entry name" value="P-loop containing nucleoside triphosphate hydrolases"/>
    <property type="match status" value="1"/>
</dbReference>
<feature type="domain" description="OmpR/PhoB-type" evidence="3">
    <location>
        <begin position="17"/>
        <end position="90"/>
    </location>
</feature>
<dbReference type="SUPFAM" id="SSF46894">
    <property type="entry name" value="C-terminal effector domain of the bipartite response regulators"/>
    <property type="match status" value="1"/>
</dbReference>